<comment type="caution">
    <text evidence="1">The sequence shown here is derived from an EMBL/GenBank/DDBJ whole genome shotgun (WGS) entry which is preliminary data.</text>
</comment>
<evidence type="ECO:0000313" key="1">
    <source>
        <dbReference type="EMBL" id="KTD61161.1"/>
    </source>
</evidence>
<dbReference type="PATRIC" id="fig|452.5.peg.3078"/>
<proteinExistence type="predicted"/>
<name>A0A0W0YWB6_LEGSP</name>
<accession>A0A0W0YWB6</accession>
<sequence>MKFFLDVPERELENRRGGSVAEHYAWCLSQLDRQLNTAKTTNEKHQALCDFKDNMKNNPETRPLFENMENQFYTMLGNLTSDNEYIFNCLAGTAIDNQYLNYSK</sequence>
<keyword evidence="2" id="KW-1185">Reference proteome</keyword>
<evidence type="ECO:0000313" key="2">
    <source>
        <dbReference type="Proteomes" id="UP000054877"/>
    </source>
</evidence>
<gene>
    <name evidence="1" type="ORF">Lspi_2781</name>
</gene>
<dbReference type="OrthoDB" id="9946558at2"/>
<dbReference type="EMBL" id="LNYX01000034">
    <property type="protein sequence ID" value="KTD61161.1"/>
    <property type="molecule type" value="Genomic_DNA"/>
</dbReference>
<dbReference type="STRING" id="452.Lspi_2781"/>
<dbReference type="AlphaFoldDB" id="A0A0W0YWB6"/>
<protein>
    <submittedName>
        <fullName evidence="1">Uncharacterized protein</fullName>
    </submittedName>
</protein>
<reference evidence="1 2" key="1">
    <citation type="submission" date="2015-11" db="EMBL/GenBank/DDBJ databases">
        <title>Genomic analysis of 38 Legionella species identifies large and diverse effector repertoires.</title>
        <authorList>
            <person name="Burstein D."/>
            <person name="Amaro F."/>
            <person name="Zusman T."/>
            <person name="Lifshitz Z."/>
            <person name="Cohen O."/>
            <person name="Gilbert J.A."/>
            <person name="Pupko T."/>
            <person name="Shuman H.A."/>
            <person name="Segal G."/>
        </authorList>
    </citation>
    <scope>NUCLEOTIDE SEQUENCE [LARGE SCALE GENOMIC DNA]</scope>
    <source>
        <strain evidence="1 2">Mt.St.Helens-9</strain>
    </source>
</reference>
<dbReference type="Proteomes" id="UP000054877">
    <property type="component" value="Unassembled WGS sequence"/>
</dbReference>
<dbReference type="RefSeq" id="WP_058484693.1">
    <property type="nucleotide sequence ID" value="NZ_CAAAII010000012.1"/>
</dbReference>
<organism evidence="1 2">
    <name type="scientific">Legionella spiritensis</name>
    <dbReference type="NCBI Taxonomy" id="452"/>
    <lineage>
        <taxon>Bacteria</taxon>
        <taxon>Pseudomonadati</taxon>
        <taxon>Pseudomonadota</taxon>
        <taxon>Gammaproteobacteria</taxon>
        <taxon>Legionellales</taxon>
        <taxon>Legionellaceae</taxon>
        <taxon>Legionella</taxon>
    </lineage>
</organism>